<dbReference type="EMBL" id="OOIL02001250">
    <property type="protein sequence ID" value="VFQ73738.1"/>
    <property type="molecule type" value="Genomic_DNA"/>
</dbReference>
<keyword evidence="3" id="KW-1185">Reference proteome</keyword>
<dbReference type="AlphaFoldDB" id="A0A484LCC3"/>
<feature type="region of interest" description="Disordered" evidence="1">
    <location>
        <begin position="126"/>
        <end position="147"/>
    </location>
</feature>
<organism evidence="2 3">
    <name type="scientific">Cuscuta campestris</name>
    <dbReference type="NCBI Taxonomy" id="132261"/>
    <lineage>
        <taxon>Eukaryota</taxon>
        <taxon>Viridiplantae</taxon>
        <taxon>Streptophyta</taxon>
        <taxon>Embryophyta</taxon>
        <taxon>Tracheophyta</taxon>
        <taxon>Spermatophyta</taxon>
        <taxon>Magnoliopsida</taxon>
        <taxon>eudicotyledons</taxon>
        <taxon>Gunneridae</taxon>
        <taxon>Pentapetalae</taxon>
        <taxon>asterids</taxon>
        <taxon>lamiids</taxon>
        <taxon>Solanales</taxon>
        <taxon>Convolvulaceae</taxon>
        <taxon>Cuscuteae</taxon>
        <taxon>Cuscuta</taxon>
        <taxon>Cuscuta subgen. Grammica</taxon>
        <taxon>Cuscuta sect. Cleistogrammica</taxon>
    </lineage>
</organism>
<protein>
    <submittedName>
        <fullName evidence="2">Uncharacterized protein</fullName>
    </submittedName>
</protein>
<reference evidence="2 3" key="1">
    <citation type="submission" date="2018-04" db="EMBL/GenBank/DDBJ databases">
        <authorList>
            <person name="Vogel A."/>
        </authorList>
    </citation>
    <scope>NUCLEOTIDE SEQUENCE [LARGE SCALE GENOMIC DNA]</scope>
</reference>
<dbReference type="Proteomes" id="UP000595140">
    <property type="component" value="Unassembled WGS sequence"/>
</dbReference>
<sequence>MVSTSRSQAVAKSSSRCNFNLYAAPVHKLSSGYCTAAPSSVQQQLQSNSKAAKQTRSRKRPPSPLSWNTKIRDQGMKGTGSGRPNHNKQKSLSARDKLVCQQHMRAIPSLKKTEFRKQTAQWSMLFENGSTRDHDLPTAALGGSPTK</sequence>
<proteinExistence type="predicted"/>
<evidence type="ECO:0000313" key="2">
    <source>
        <dbReference type="EMBL" id="VFQ73738.1"/>
    </source>
</evidence>
<evidence type="ECO:0000313" key="3">
    <source>
        <dbReference type="Proteomes" id="UP000595140"/>
    </source>
</evidence>
<name>A0A484LCC3_9ASTE</name>
<feature type="region of interest" description="Disordered" evidence="1">
    <location>
        <begin position="37"/>
        <end position="98"/>
    </location>
</feature>
<feature type="compositionally biased region" description="Polar residues" evidence="1">
    <location>
        <begin position="37"/>
        <end position="52"/>
    </location>
</feature>
<gene>
    <name evidence="2" type="ORF">CCAM_LOCUS15514</name>
</gene>
<evidence type="ECO:0000256" key="1">
    <source>
        <dbReference type="SAM" id="MobiDB-lite"/>
    </source>
</evidence>
<accession>A0A484LCC3</accession>